<dbReference type="WBParaSite" id="PSU_v2.g21514.t1">
    <property type="protein sequence ID" value="PSU_v2.g21514.t1"/>
    <property type="gene ID" value="PSU_v2.g21514"/>
</dbReference>
<evidence type="ECO:0000313" key="2">
    <source>
        <dbReference type="WBParaSite" id="PSU_v2.g21514.t1"/>
    </source>
</evidence>
<reference evidence="2" key="1">
    <citation type="submission" date="2022-11" db="UniProtKB">
        <authorList>
            <consortium name="WormBaseParasite"/>
        </authorList>
    </citation>
    <scope>IDENTIFICATION</scope>
</reference>
<dbReference type="AlphaFoldDB" id="A0A914YR09"/>
<sequence>MFQECKNKRAQKFKEWSQALLNHLWYSVSSAKGDGALCQEYAVSALLHAIDIHEWPTGPMSAVLHDAQAAVLGVDEEEILKNDPVDLPGKLIKELEFQKYLCCGHSNPVVQRVEKSGLDPNSKSYQVFQKTFTSDSFLNDVKNLSPDFATSALEGFQGLVTNKYRSKNSYFDPKSFEEKTMLAVLHYNNNRIDELEGRRKVRKVITRSAKHRGGEMVKKNLKTPTDYTWKLQLYQRYRSRFENI</sequence>
<keyword evidence="1" id="KW-1185">Reference proteome</keyword>
<name>A0A914YR09_9BILA</name>
<dbReference type="PANTHER" id="PTHR31751:SF42">
    <property type="entry name" value="PROTEIN CBG10204"/>
    <property type="match status" value="1"/>
</dbReference>
<accession>A0A914YR09</accession>
<dbReference type="PANTHER" id="PTHR31751">
    <property type="entry name" value="SI:CH211-108C17.2-RELATED-RELATED"/>
    <property type="match status" value="1"/>
</dbReference>
<evidence type="ECO:0000313" key="1">
    <source>
        <dbReference type="Proteomes" id="UP000887577"/>
    </source>
</evidence>
<dbReference type="Proteomes" id="UP000887577">
    <property type="component" value="Unplaced"/>
</dbReference>
<protein>
    <submittedName>
        <fullName evidence="2">Uncharacterized protein</fullName>
    </submittedName>
</protein>
<proteinExistence type="predicted"/>
<organism evidence="1 2">
    <name type="scientific">Panagrolaimus superbus</name>
    <dbReference type="NCBI Taxonomy" id="310955"/>
    <lineage>
        <taxon>Eukaryota</taxon>
        <taxon>Metazoa</taxon>
        <taxon>Ecdysozoa</taxon>
        <taxon>Nematoda</taxon>
        <taxon>Chromadorea</taxon>
        <taxon>Rhabditida</taxon>
        <taxon>Tylenchina</taxon>
        <taxon>Panagrolaimomorpha</taxon>
        <taxon>Panagrolaimoidea</taxon>
        <taxon>Panagrolaimidae</taxon>
        <taxon>Panagrolaimus</taxon>
    </lineage>
</organism>